<evidence type="ECO:0000313" key="6">
    <source>
        <dbReference type="EMBL" id="KAJ4454974.1"/>
    </source>
</evidence>
<feature type="compositionally biased region" description="Low complexity" evidence="5">
    <location>
        <begin position="547"/>
        <end position="556"/>
    </location>
</feature>
<protein>
    <submittedName>
        <fullName evidence="6">Flagellar associated protein</fullName>
    </submittedName>
</protein>
<dbReference type="PANTHER" id="PTHR13720">
    <property type="entry name" value="WD-40 REPEAT PROTEIN"/>
    <property type="match status" value="1"/>
</dbReference>
<keyword evidence="6" id="KW-0969">Cilium</keyword>
<keyword evidence="4" id="KW-0966">Cell projection</keyword>
<dbReference type="SUPFAM" id="SSF50978">
    <property type="entry name" value="WD40 repeat-like"/>
    <property type="match status" value="1"/>
</dbReference>
<evidence type="ECO:0000256" key="1">
    <source>
        <dbReference type="ARBA" id="ARBA00004138"/>
    </source>
</evidence>
<dbReference type="EMBL" id="JAPMOS010000125">
    <property type="protein sequence ID" value="KAJ4454974.1"/>
    <property type="molecule type" value="Genomic_DNA"/>
</dbReference>
<accession>A0ABQ8U6K7</accession>
<dbReference type="SUPFAM" id="SSF47473">
    <property type="entry name" value="EF-hand"/>
    <property type="match status" value="1"/>
</dbReference>
<evidence type="ECO:0000256" key="2">
    <source>
        <dbReference type="ARBA" id="ARBA00022574"/>
    </source>
</evidence>
<evidence type="ECO:0000256" key="4">
    <source>
        <dbReference type="ARBA" id="ARBA00023273"/>
    </source>
</evidence>
<keyword evidence="6" id="KW-0282">Flagellum</keyword>
<comment type="caution">
    <text evidence="6">The sequence shown here is derived from an EMBL/GenBank/DDBJ whole genome shotgun (WGS) entry which is preliminary data.</text>
</comment>
<comment type="subcellular location">
    <subcellularLocation>
        <location evidence="1">Cell projection</location>
        <location evidence="1">Cilium</location>
    </subcellularLocation>
</comment>
<keyword evidence="3" id="KW-0677">Repeat</keyword>
<reference evidence="6" key="1">
    <citation type="journal article" date="2022" name="bioRxiv">
        <title>Genomics of Preaxostyla Flagellates Illuminates Evolutionary Transitions and the Path Towards Mitochondrial Loss.</title>
        <authorList>
            <person name="Novak L.V.F."/>
            <person name="Treitli S.C."/>
            <person name="Pyrih J."/>
            <person name="Halakuc P."/>
            <person name="Pipaliya S.V."/>
            <person name="Vacek V."/>
            <person name="Brzon O."/>
            <person name="Soukal P."/>
            <person name="Eme L."/>
            <person name="Dacks J.B."/>
            <person name="Karnkowska A."/>
            <person name="Elias M."/>
            <person name="Hampl V."/>
        </authorList>
    </citation>
    <scope>NUCLEOTIDE SEQUENCE</scope>
    <source>
        <strain evidence="6">RCP-MX</strain>
    </source>
</reference>
<dbReference type="InterPro" id="IPR036322">
    <property type="entry name" value="WD40_repeat_dom_sf"/>
</dbReference>
<dbReference type="PANTHER" id="PTHR13720:SF13">
    <property type="entry name" value="CILIA- AND FLAGELLA-ASSOCIATED PROTEIN 251"/>
    <property type="match status" value="1"/>
</dbReference>
<keyword evidence="2" id="KW-0853">WD repeat</keyword>
<keyword evidence="7" id="KW-1185">Reference proteome</keyword>
<evidence type="ECO:0000313" key="7">
    <source>
        <dbReference type="Proteomes" id="UP001141327"/>
    </source>
</evidence>
<proteinExistence type="predicted"/>
<organism evidence="6 7">
    <name type="scientific">Paratrimastix pyriformis</name>
    <dbReference type="NCBI Taxonomy" id="342808"/>
    <lineage>
        <taxon>Eukaryota</taxon>
        <taxon>Metamonada</taxon>
        <taxon>Preaxostyla</taxon>
        <taxon>Paratrimastigidae</taxon>
        <taxon>Paratrimastix</taxon>
    </lineage>
</organism>
<sequence length="634" mass="68069">MNADEATLSEVGEWIYVGRNRCHRKAITDLQFSLSSSGQLVLFSIGADRRLVEFDLPNSGVLKGFKTKDVWVIEQTAIPTAALYCPAAHPPPQPRQAGRANARPTLLRLAGSQATSASAALAAAGGRLAASPQQPDEEEDAAAYKVSGAVERIGGVGPGDVIVVCNSEYKFRFLDAITKKTRRLTLAPTFGMPINRPAPPPPSFRCSAAPLHSCDGFGICMKGLLPIPGEKGAQFLGYLTPQKYDNNLLREFLSSPNFGRTGPGLKDIVVGLMKVPLDGNLNNTMGLIAHPGQVADAAFTADARYLITLGGADFTANVWRVNFRAMEETCLLQNQGITDIHTSMLEGGATGPFFDEMTDFFHYAQLRSQGEDATQARRITGRVPLEQVPNIMRAIGFYPTEQEIADLIADLEWVGREQTGITPTTVDLKEFLRVYVNHRPVGGITSEDIGRAFRQVGAEPLTGIIQKDVLTSALRTGGEAMAAAVLEDSLHALTGATSAELPTQLTAAQFAREVLGFNGLGEADEETQSAAALGLSASPGPVPRATRGWPGTWPRQPRGPRGPRGAWGMQASPAEGAVRFAPIRTRSRCRLQVFSKNRFHPRPARPAGEWTQRVLAATARSLAPSSGRRVEGAT</sequence>
<gene>
    <name evidence="6" type="ORF">PAPYR_10149</name>
</gene>
<name>A0ABQ8U6K7_9EUKA</name>
<dbReference type="InterPro" id="IPR011992">
    <property type="entry name" value="EF-hand-dom_pair"/>
</dbReference>
<dbReference type="Proteomes" id="UP001141327">
    <property type="component" value="Unassembled WGS sequence"/>
</dbReference>
<feature type="region of interest" description="Disordered" evidence="5">
    <location>
        <begin position="534"/>
        <end position="569"/>
    </location>
</feature>
<evidence type="ECO:0000256" key="3">
    <source>
        <dbReference type="ARBA" id="ARBA00022737"/>
    </source>
</evidence>
<evidence type="ECO:0000256" key="5">
    <source>
        <dbReference type="SAM" id="MobiDB-lite"/>
    </source>
</evidence>
<dbReference type="InterPro" id="IPR050630">
    <property type="entry name" value="WD_repeat_EMAP"/>
</dbReference>